<gene>
    <name evidence="2" type="ORF">JMJ77_008715</name>
</gene>
<evidence type="ECO:0000313" key="3">
    <source>
        <dbReference type="Proteomes" id="UP000699042"/>
    </source>
</evidence>
<dbReference type="EMBL" id="JAESDN010000016">
    <property type="protein sequence ID" value="KAG7041008.1"/>
    <property type="molecule type" value="Genomic_DNA"/>
</dbReference>
<name>A0A9P7U659_9PEZI</name>
<reference evidence="2" key="1">
    <citation type="submission" date="2021-05" db="EMBL/GenBank/DDBJ databases">
        <title>Comparative genomics of three Colletotrichum scovillei strains and genetic complementation revealed genes involved fungal growth and virulence on chili pepper.</title>
        <authorList>
            <person name="Hsieh D.-K."/>
            <person name="Chuang S.-C."/>
            <person name="Chen C.-Y."/>
            <person name="Chao Y.-T."/>
            <person name="Lu M.-Y.J."/>
            <person name="Lee M.-H."/>
            <person name="Shih M.-C."/>
        </authorList>
    </citation>
    <scope>NUCLEOTIDE SEQUENCE</scope>
    <source>
        <strain evidence="2">Coll-153</strain>
    </source>
</reference>
<protein>
    <submittedName>
        <fullName evidence="2">Uncharacterized protein</fullName>
    </submittedName>
</protein>
<feature type="region of interest" description="Disordered" evidence="1">
    <location>
        <begin position="126"/>
        <end position="153"/>
    </location>
</feature>
<feature type="region of interest" description="Disordered" evidence="1">
    <location>
        <begin position="41"/>
        <end position="93"/>
    </location>
</feature>
<evidence type="ECO:0000313" key="2">
    <source>
        <dbReference type="EMBL" id="KAG7041008.1"/>
    </source>
</evidence>
<dbReference type="Proteomes" id="UP000699042">
    <property type="component" value="Unassembled WGS sequence"/>
</dbReference>
<dbReference type="AlphaFoldDB" id="A0A9P7U659"/>
<evidence type="ECO:0000256" key="1">
    <source>
        <dbReference type="SAM" id="MobiDB-lite"/>
    </source>
</evidence>
<comment type="caution">
    <text evidence="2">The sequence shown here is derived from an EMBL/GenBank/DDBJ whole genome shotgun (WGS) entry which is preliminary data.</text>
</comment>
<accession>A0A9P7U659</accession>
<proteinExistence type="predicted"/>
<keyword evidence="3" id="KW-1185">Reference proteome</keyword>
<organism evidence="2 3">
    <name type="scientific">Colletotrichum scovillei</name>
    <dbReference type="NCBI Taxonomy" id="1209932"/>
    <lineage>
        <taxon>Eukaryota</taxon>
        <taxon>Fungi</taxon>
        <taxon>Dikarya</taxon>
        <taxon>Ascomycota</taxon>
        <taxon>Pezizomycotina</taxon>
        <taxon>Sordariomycetes</taxon>
        <taxon>Hypocreomycetidae</taxon>
        <taxon>Glomerellales</taxon>
        <taxon>Glomerellaceae</taxon>
        <taxon>Colletotrichum</taxon>
        <taxon>Colletotrichum acutatum species complex</taxon>
    </lineage>
</organism>
<sequence length="153" mass="17754">MLRHQGPKTIEEGQRFVYADVRHPLSFTSVSKSEDQTIEMAQQGGTYRISPEQKSSVKERLRSDTPAQSRYEEKKEGEEDWEIVQNPKDEQPERQIRGFHSSFDLKLGWGKWKFSALSWEMNAGRQECDHHQRQDTGRDSITDGEKGEDGAKR</sequence>